<dbReference type="InterPro" id="IPR004155">
    <property type="entry name" value="PBS_lyase_HEAT"/>
</dbReference>
<dbReference type="AlphaFoldDB" id="X1Q6J1"/>
<evidence type="ECO:0008006" key="2">
    <source>
        <dbReference type="Google" id="ProtNLM"/>
    </source>
</evidence>
<dbReference type="PANTHER" id="PTHR12697">
    <property type="entry name" value="PBS LYASE HEAT-LIKE PROTEIN"/>
    <property type="match status" value="1"/>
</dbReference>
<dbReference type="Gene3D" id="1.25.10.10">
    <property type="entry name" value="Leucine-rich Repeat Variant"/>
    <property type="match status" value="1"/>
</dbReference>
<dbReference type="SMART" id="SM00567">
    <property type="entry name" value="EZ_HEAT"/>
    <property type="match status" value="3"/>
</dbReference>
<dbReference type="SUPFAM" id="SSF48371">
    <property type="entry name" value="ARM repeat"/>
    <property type="match status" value="1"/>
</dbReference>
<dbReference type="EMBL" id="BARW01003165">
    <property type="protein sequence ID" value="GAI64117.1"/>
    <property type="molecule type" value="Genomic_DNA"/>
</dbReference>
<dbReference type="PANTHER" id="PTHR12697:SF5">
    <property type="entry name" value="DEOXYHYPUSINE HYDROXYLASE"/>
    <property type="match status" value="1"/>
</dbReference>
<sequence>MAENKDVEGLIGVLIHNKNKHIVKRAIFALGEIKDKKAVEPLIEVGLKSGLITIRSAAIRALGDIGSNEAVKPLTMLMNDEKEKLNVREEISEVLGKIASEEVVTSLIAALG</sequence>
<dbReference type="Pfam" id="PF03130">
    <property type="entry name" value="HEAT_PBS"/>
    <property type="match status" value="1"/>
</dbReference>
<proteinExistence type="predicted"/>
<dbReference type="InterPro" id="IPR011989">
    <property type="entry name" value="ARM-like"/>
</dbReference>
<protein>
    <recommendedName>
        <fullName evidence="2">HEAT repeat domain-containing protein</fullName>
    </recommendedName>
</protein>
<name>X1Q6J1_9ZZZZ</name>
<dbReference type="InterPro" id="IPR016024">
    <property type="entry name" value="ARM-type_fold"/>
</dbReference>
<evidence type="ECO:0000313" key="1">
    <source>
        <dbReference type="EMBL" id="GAI64117.1"/>
    </source>
</evidence>
<accession>X1Q6J1</accession>
<gene>
    <name evidence="1" type="ORF">S12H4_08252</name>
</gene>
<reference evidence="1" key="1">
    <citation type="journal article" date="2014" name="Front. Microbiol.">
        <title>High frequency of phylogenetically diverse reductive dehalogenase-homologous genes in deep subseafloor sedimentary metagenomes.</title>
        <authorList>
            <person name="Kawai M."/>
            <person name="Futagami T."/>
            <person name="Toyoda A."/>
            <person name="Takaki Y."/>
            <person name="Nishi S."/>
            <person name="Hori S."/>
            <person name="Arai W."/>
            <person name="Tsubouchi T."/>
            <person name="Morono Y."/>
            <person name="Uchiyama I."/>
            <person name="Ito T."/>
            <person name="Fujiyama A."/>
            <person name="Inagaki F."/>
            <person name="Takami H."/>
        </authorList>
    </citation>
    <scope>NUCLEOTIDE SEQUENCE</scope>
    <source>
        <strain evidence="1">Expedition CK06-06</strain>
    </source>
</reference>
<dbReference type="GO" id="GO:0016491">
    <property type="term" value="F:oxidoreductase activity"/>
    <property type="evidence" value="ECO:0007669"/>
    <property type="project" value="TreeGrafter"/>
</dbReference>
<comment type="caution">
    <text evidence="1">The sequence shown here is derived from an EMBL/GenBank/DDBJ whole genome shotgun (WGS) entry which is preliminary data.</text>
</comment>
<organism evidence="1">
    <name type="scientific">marine sediment metagenome</name>
    <dbReference type="NCBI Taxonomy" id="412755"/>
    <lineage>
        <taxon>unclassified sequences</taxon>
        <taxon>metagenomes</taxon>
        <taxon>ecological metagenomes</taxon>
    </lineage>
</organism>
<dbReference type="Pfam" id="PF13646">
    <property type="entry name" value="HEAT_2"/>
    <property type="match status" value="1"/>
</dbReference>